<comment type="caution">
    <text evidence="3">The sequence shown here is derived from an EMBL/GenBank/DDBJ whole genome shotgun (WGS) entry which is preliminary data.</text>
</comment>
<feature type="coiled-coil region" evidence="1">
    <location>
        <begin position="1743"/>
        <end position="1777"/>
    </location>
</feature>
<organism evidence="3 4">
    <name type="scientific">Tritrichomonas foetus</name>
    <dbReference type="NCBI Taxonomy" id="1144522"/>
    <lineage>
        <taxon>Eukaryota</taxon>
        <taxon>Metamonada</taxon>
        <taxon>Parabasalia</taxon>
        <taxon>Tritrichomonadida</taxon>
        <taxon>Tritrichomonadidae</taxon>
        <taxon>Tritrichomonas</taxon>
    </lineage>
</organism>
<feature type="coiled-coil region" evidence="1">
    <location>
        <begin position="1423"/>
        <end position="1457"/>
    </location>
</feature>
<feature type="compositionally biased region" description="Polar residues" evidence="2">
    <location>
        <begin position="1588"/>
        <end position="1598"/>
    </location>
</feature>
<dbReference type="PANTHER" id="PTHR33331">
    <property type="entry name" value="COILED-COIL DOMAIN-CONTAINING PROTEIN 162"/>
    <property type="match status" value="1"/>
</dbReference>
<evidence type="ECO:0000313" key="4">
    <source>
        <dbReference type="Proteomes" id="UP000179807"/>
    </source>
</evidence>
<feature type="compositionally biased region" description="Basic and acidic residues" evidence="2">
    <location>
        <begin position="1532"/>
        <end position="1548"/>
    </location>
</feature>
<feature type="region of interest" description="Disordered" evidence="2">
    <location>
        <begin position="1532"/>
        <end position="1600"/>
    </location>
</feature>
<dbReference type="PANTHER" id="PTHR33331:SF13">
    <property type="entry name" value="COILED-COIL DOMAIN CONTAINING 162"/>
    <property type="match status" value="1"/>
</dbReference>
<sequence length="1975" mass="234082">MFSISIIYVRKFQLKMEEFENLHQNEQQSNSLSNSHISDVPLNQNSNEFTAEFNHQINLNGDHILEQETFLSQFTEFSPGLDIQKITFLAEEYKNRLFKNYDFCSSFSSSCSSSFLSPDIQNWYKIINKFYKKQTEMADQMKFQITKKQKLENSNLEFSMNNLSSLSKYFESYSSFRHFCVSSQIILENGICENPPFFIFLNYILLEILKNKKEFLINHFLTIFKSFSLIRRREILSIASNKLIENIQNLPNSIPLFDNSKEFMKKELNRISSILNIKYDLNKHDGQHFIYNCEKVYNEYQRLNFSFQKLKIEYNETNTIDCINRAFMMNHSIIHDFVDEAFENILSPSSKYMVDIFNSMHNKSVPSEQIQALVNLRFCRNKQLLLKLEKSTKKLIKLSNLIKINIFNTQLNEKIEQKKLFESENDPEREENKYLSLIIEQIKVFASAVVNNCEKSIDYDSLIETCLDLHLRFTKAKNRILKVLLEISKHRNLHKIIDIAQKIINRKPDMLFQKYSFFDKFNVQIETLHLIGKIMSLLLNIQIMNERQLKEFYGVHFEPFLFGSIYSHQLFGDFNTSFFEVFPIIEKLLDFLTICPQIVNEICSTMSIKYNECSLYIENAVWTQLYEEITQFPTLSIFGNDFTLLHFNMPVSDDIISLINCQLLDDPLFIKNFIKNSVNEFSEKEKNNQVNKQFLLSYFSNNLSKFLKIATKIRKEVMKTNLLIPIFVRQIDEMRYSVGSQIDIKFHKNSFNFLDYDKIAELCFPNSNNFQKLFDIYNSQKRYNTMLKIAIQYNNFRSDNYYSSFFFNISAPDNNFFITKTENIHHEKSDTSKILEIAANVLFIKVNDLINQDFSSIFYDISEIEDFSNPQTLFNHCKIYLNRLELAILTNLERNILFDFQQTDLFFFNREIIVNKNSLDYFAIPNISQCLQTAVDFESPHFNFDKLNELVLLRLKLISHVRFFSILSHNNEKVFEQLYHHELLWDSTFFAKMTASTYKDMPPDQISEIYKNCEEYQTSKLLLSTLQLLQTVFQTKKASKFTGSARPLNLSYIEDKEIQVFWKSINYVPNSKDNQKYFFSLFEKYVSHYLNNFSYIYSDKMKSELIIKMNEVNHRVDEIIEYSINSTDNEKYQQNETNIPLKIDIINKTLKVEMLKFVYLNLYDQIHFKVINSMNIVEKITRRNFRDNWPVYINNIVSPIMNDVPEEEKKSSEYKNLDLIYQSSIHHIKGFIIKKQKEEYLHEIQKIEQELDEFLNPHSPLKPECYIKKKFNTTSEKIPYNPNPEDANRQFEQEVRYARCRIILMLTEILKKQSSNVDQNNPESLNNIGNVNDLISKFIPLSKMLSGLCDCSKTHVLNTWKCYVKNMRDITFTLNEQDIFVNRIVRLIIERYNHRLNFELSVKISDQYLTLTNLKDLEKTIIHEHLSNDKEIEEEIRKEYEEQLMKIKIEQQKVLDQFPVVHDQYHGKFESVIEKQKKIAPDLEELLKPNHEFAQQSLQISKESEKELEEIKRDEKIQQEIFKRQEEQWHFEEENMKEEEKKRNKEIPNIDLSSMKLVHQPKSPKTEATAPRQHSTGSSHHHHDANKLSMQKSNSSLKLESRKRIRRKKMMVKSQTMQFDFQQSNSQDNSDSDDHTFNNFVPKKHISSVSFQRSQLLLAILKDKSKNEPELKANRFETDEKLINFQNEINNLRKDILKERIVRCLFRIGTSLHFKKAISKVADEKKEASMILWKNHRLFEEQSRELNQELEEGCRNLTKAEVEIENLRSELENIKAVTTKLSHWKEMNLRSSDEILKKIGIYQKGPNVGVNQLLKKIEEKQAELDILLRESEDFENELILEIMEPMEEMSRIKKISQQRQFEAIKMRKDEEDNANPNIIKKVTKDNEKMLKQIIEENRKYIQENFELKQKISELEKQIGMIPKIKLDSTKELFALNSASSARTSYATQKRRNTSLTARSPYANIGYGTIKKPVAP</sequence>
<dbReference type="EMBL" id="MLAK01000134">
    <property type="protein sequence ID" value="OHT16218.1"/>
    <property type="molecule type" value="Genomic_DNA"/>
</dbReference>
<accession>A0A1J4KYH8</accession>
<protein>
    <submittedName>
        <fullName evidence="3">Uncharacterized protein</fullName>
    </submittedName>
</protein>
<reference evidence="3" key="1">
    <citation type="submission" date="2016-10" db="EMBL/GenBank/DDBJ databases">
        <authorList>
            <person name="Benchimol M."/>
            <person name="Almeida L.G."/>
            <person name="Vasconcelos A.T."/>
            <person name="Perreira-Neves A."/>
            <person name="Rosa I.A."/>
            <person name="Tasca T."/>
            <person name="Bogo M.R."/>
            <person name="de Souza W."/>
        </authorList>
    </citation>
    <scope>NUCLEOTIDE SEQUENCE [LARGE SCALE GENOMIC DNA]</scope>
    <source>
        <strain evidence="3">K</strain>
    </source>
</reference>
<keyword evidence="1" id="KW-0175">Coiled coil</keyword>
<evidence type="ECO:0000256" key="2">
    <source>
        <dbReference type="SAM" id="MobiDB-lite"/>
    </source>
</evidence>
<dbReference type="InterPro" id="IPR040401">
    <property type="entry name" value="CCDC162"/>
</dbReference>
<dbReference type="GeneID" id="94831923"/>
<dbReference type="VEuPathDB" id="TrichDB:TRFO_13384"/>
<dbReference type="RefSeq" id="XP_068369354.1">
    <property type="nucleotide sequence ID" value="XM_068497219.1"/>
</dbReference>
<proteinExistence type="predicted"/>
<feature type="coiled-coil region" evidence="1">
    <location>
        <begin position="1810"/>
        <end position="1837"/>
    </location>
</feature>
<dbReference type="Proteomes" id="UP000179807">
    <property type="component" value="Unassembled WGS sequence"/>
</dbReference>
<gene>
    <name evidence="3" type="ORF">TRFO_13384</name>
</gene>
<evidence type="ECO:0000313" key="3">
    <source>
        <dbReference type="EMBL" id="OHT16218.1"/>
    </source>
</evidence>
<name>A0A1J4KYH8_9EUKA</name>
<feature type="coiled-coil region" evidence="1">
    <location>
        <begin position="1879"/>
        <end position="1917"/>
    </location>
</feature>
<evidence type="ECO:0000256" key="1">
    <source>
        <dbReference type="SAM" id="Coils"/>
    </source>
</evidence>
<keyword evidence="4" id="KW-1185">Reference proteome</keyword>